<feature type="transmembrane region" description="Helical" evidence="6">
    <location>
        <begin position="353"/>
        <end position="373"/>
    </location>
</feature>
<protein>
    <submittedName>
        <fullName evidence="8">Citrate:proton symporter</fullName>
    </submittedName>
</protein>
<comment type="caution">
    <text evidence="8">The sequence shown here is derived from an EMBL/GenBank/DDBJ whole genome shotgun (WGS) entry which is preliminary data.</text>
</comment>
<feature type="transmembrane region" description="Helical" evidence="6">
    <location>
        <begin position="86"/>
        <end position="107"/>
    </location>
</feature>
<dbReference type="PANTHER" id="PTHR30354">
    <property type="entry name" value="GNT FAMILY GLUCONATE TRANSPORTER"/>
    <property type="match status" value="1"/>
</dbReference>
<dbReference type="AlphaFoldDB" id="A0A9D2L7F0"/>
<gene>
    <name evidence="8" type="ORF">H9716_05770</name>
</gene>
<keyword evidence="4 6" id="KW-1133">Transmembrane helix</keyword>
<dbReference type="EMBL" id="DWYS01000067">
    <property type="protein sequence ID" value="HJB07359.1"/>
    <property type="molecule type" value="Genomic_DNA"/>
</dbReference>
<dbReference type="InterPro" id="IPR003474">
    <property type="entry name" value="Glcn_transporter"/>
</dbReference>
<evidence type="ECO:0000256" key="3">
    <source>
        <dbReference type="ARBA" id="ARBA00022692"/>
    </source>
</evidence>
<dbReference type="GO" id="GO:0015137">
    <property type="term" value="F:citrate transmembrane transporter activity"/>
    <property type="evidence" value="ECO:0007669"/>
    <property type="project" value="InterPro"/>
</dbReference>
<feature type="transmembrane region" description="Helical" evidence="6">
    <location>
        <begin position="417"/>
        <end position="434"/>
    </location>
</feature>
<evidence type="ECO:0000256" key="5">
    <source>
        <dbReference type="ARBA" id="ARBA00023136"/>
    </source>
</evidence>
<feature type="transmembrane region" description="Helical" evidence="6">
    <location>
        <begin position="328"/>
        <end position="346"/>
    </location>
</feature>
<evidence type="ECO:0000256" key="6">
    <source>
        <dbReference type="SAM" id="Phobius"/>
    </source>
</evidence>
<evidence type="ECO:0000256" key="4">
    <source>
        <dbReference type="ARBA" id="ARBA00022989"/>
    </source>
</evidence>
<keyword evidence="3 6" id="KW-0812">Transmembrane</keyword>
<accession>A0A9D2L7F0</accession>
<evidence type="ECO:0000259" key="7">
    <source>
        <dbReference type="Pfam" id="PF03600"/>
    </source>
</evidence>
<keyword evidence="2" id="KW-0813">Transport</keyword>
<reference evidence="8" key="2">
    <citation type="submission" date="2021-04" db="EMBL/GenBank/DDBJ databases">
        <authorList>
            <person name="Gilroy R."/>
        </authorList>
    </citation>
    <scope>NUCLEOTIDE SEQUENCE</scope>
    <source>
        <strain evidence="8">CHK188-4685</strain>
    </source>
</reference>
<feature type="transmembrane region" description="Helical" evidence="6">
    <location>
        <begin position="137"/>
        <end position="154"/>
    </location>
</feature>
<dbReference type="GO" id="GO:0015128">
    <property type="term" value="F:gluconate transmembrane transporter activity"/>
    <property type="evidence" value="ECO:0007669"/>
    <property type="project" value="InterPro"/>
</dbReference>
<feature type="transmembrane region" description="Helical" evidence="6">
    <location>
        <begin position="385"/>
        <end position="405"/>
    </location>
</feature>
<feature type="transmembrane region" description="Helical" evidence="6">
    <location>
        <begin position="22"/>
        <end position="44"/>
    </location>
</feature>
<evidence type="ECO:0000313" key="9">
    <source>
        <dbReference type="Proteomes" id="UP000886804"/>
    </source>
</evidence>
<dbReference type="InterPro" id="IPR014738">
    <property type="entry name" value="Citrate_transporter"/>
</dbReference>
<evidence type="ECO:0000313" key="8">
    <source>
        <dbReference type="EMBL" id="HJB07359.1"/>
    </source>
</evidence>
<sequence length="435" mass="47142">MYAIVGYAVIIIMMIMILKGKATPAFCFSILPLLGAVICGFGLTEILDFIDTGMNTVWKTAILFIFSVCYFSTMNDAGLFDPLVKWLVKMAGNNIVLIMVATSLIAVVGHLDGAAASTYLITIPVMLPIFKRMHLNPLILLLLVGLSTGIMNLVPWGGPTIRAATAIGVDATDLWISMIPMQIFGLVVALAGAVICGKLEQRRLVREGISLTSLSESGDLEAGEAGLDDSLRRPKLFWINLILTIIVIALLVEATITPYLIFLFGTMVAMAINYPDMKLQGQLLKKYAPSCIDLTVTLLAAGIFLGIFSNSGMITSMAQVLINLLPEFMLKYLYIIMGILGGPIGIIMGPDPYYYAVMPLVIETVAPYGITATQVAHAMLIGENVVLSVSPCVAANYLAFGLSGIELKDHMRFSFKWQWLVSILMLIFAIIIGIV</sequence>
<dbReference type="Proteomes" id="UP000886804">
    <property type="component" value="Unassembled WGS sequence"/>
</dbReference>
<name>A0A9D2L7F0_9FIRM</name>
<proteinExistence type="predicted"/>
<keyword evidence="5 6" id="KW-0472">Membrane</keyword>
<dbReference type="NCBIfam" id="TIGR00784">
    <property type="entry name" value="citMHS"/>
    <property type="match status" value="1"/>
</dbReference>
<organism evidence="8 9">
    <name type="scientific">Candidatus Enterocloster faecavium</name>
    <dbReference type="NCBI Taxonomy" id="2838560"/>
    <lineage>
        <taxon>Bacteria</taxon>
        <taxon>Bacillati</taxon>
        <taxon>Bacillota</taxon>
        <taxon>Clostridia</taxon>
        <taxon>Lachnospirales</taxon>
        <taxon>Lachnospiraceae</taxon>
        <taxon>Enterocloster</taxon>
    </lineage>
</organism>
<dbReference type="InterPro" id="IPR004680">
    <property type="entry name" value="Cit_transptr-like_dom"/>
</dbReference>
<feature type="transmembrane region" description="Helical" evidence="6">
    <location>
        <begin position="56"/>
        <end position="74"/>
    </location>
</feature>
<feature type="transmembrane region" description="Helical" evidence="6">
    <location>
        <begin position="113"/>
        <end position="130"/>
    </location>
</feature>
<dbReference type="PANTHER" id="PTHR30354:SF26">
    <property type="entry name" value="TRANSPORTER, PUTATIVE-RELATED"/>
    <property type="match status" value="1"/>
</dbReference>
<dbReference type="GO" id="GO:0005886">
    <property type="term" value="C:plasma membrane"/>
    <property type="evidence" value="ECO:0007669"/>
    <property type="project" value="TreeGrafter"/>
</dbReference>
<evidence type="ECO:0000256" key="1">
    <source>
        <dbReference type="ARBA" id="ARBA00004141"/>
    </source>
</evidence>
<dbReference type="Pfam" id="PF03600">
    <property type="entry name" value="CitMHS"/>
    <property type="match status" value="1"/>
</dbReference>
<feature type="domain" description="Citrate transporter-like" evidence="7">
    <location>
        <begin position="20"/>
        <end position="382"/>
    </location>
</feature>
<feature type="transmembrane region" description="Helical" evidence="6">
    <location>
        <begin position="174"/>
        <end position="196"/>
    </location>
</feature>
<reference evidence="8" key="1">
    <citation type="journal article" date="2021" name="PeerJ">
        <title>Extensive microbial diversity within the chicken gut microbiome revealed by metagenomics and culture.</title>
        <authorList>
            <person name="Gilroy R."/>
            <person name="Ravi A."/>
            <person name="Getino M."/>
            <person name="Pursley I."/>
            <person name="Horton D.L."/>
            <person name="Alikhan N.F."/>
            <person name="Baker D."/>
            <person name="Gharbi K."/>
            <person name="Hall N."/>
            <person name="Watson M."/>
            <person name="Adriaenssens E.M."/>
            <person name="Foster-Nyarko E."/>
            <person name="Jarju S."/>
            <person name="Secka A."/>
            <person name="Antonio M."/>
            <person name="Oren A."/>
            <person name="Chaudhuri R.R."/>
            <person name="La Ragione R."/>
            <person name="Hildebrand F."/>
            <person name="Pallen M.J."/>
        </authorList>
    </citation>
    <scope>NUCLEOTIDE SEQUENCE</scope>
    <source>
        <strain evidence="8">CHK188-4685</strain>
    </source>
</reference>
<evidence type="ECO:0000256" key="2">
    <source>
        <dbReference type="ARBA" id="ARBA00022448"/>
    </source>
</evidence>
<feature type="transmembrane region" description="Helical" evidence="6">
    <location>
        <begin position="236"/>
        <end position="252"/>
    </location>
</feature>
<comment type="subcellular location">
    <subcellularLocation>
        <location evidence="1">Membrane</location>
        <topology evidence="1">Multi-pass membrane protein</topology>
    </subcellularLocation>
</comment>
<feature type="transmembrane region" description="Helical" evidence="6">
    <location>
        <begin position="287"/>
        <end position="308"/>
    </location>
</feature>